<feature type="domain" description="RCK N-terminal" evidence="9">
    <location>
        <begin position="416"/>
        <end position="533"/>
    </location>
</feature>
<evidence type="ECO:0000256" key="6">
    <source>
        <dbReference type="ARBA" id="ARBA00022989"/>
    </source>
</evidence>
<keyword evidence="4" id="KW-0633">Potassium transport</keyword>
<dbReference type="EMBL" id="WBVQ01000001">
    <property type="protein sequence ID" value="KAB2817818.1"/>
    <property type="molecule type" value="Genomic_DNA"/>
</dbReference>
<dbReference type="InterPro" id="IPR006037">
    <property type="entry name" value="RCK_C"/>
</dbReference>
<accession>A0A6L3ZJT7</accession>
<keyword evidence="4" id="KW-0630">Potassium</keyword>
<dbReference type="RefSeq" id="WP_151692506.1">
    <property type="nucleotide sequence ID" value="NZ_BMGX01000002.1"/>
</dbReference>
<name>A0A6L3ZJT7_9FLAO</name>
<dbReference type="AlphaFoldDB" id="A0A6L3ZJT7"/>
<feature type="transmembrane region" description="Helical" evidence="8">
    <location>
        <begin position="324"/>
        <end position="344"/>
    </location>
</feature>
<feature type="transmembrane region" description="Helical" evidence="8">
    <location>
        <begin position="30"/>
        <end position="49"/>
    </location>
</feature>
<sequence>MELPMLTDIVIILGISVPLILLFQRFRLPSILGLLLAGIIVGPSGLSLVHSVHDVEVMSEIGVIFLLFVIGIEFSLGQLAQIKRTVFVGGSVQMFLTIAVVTGIAVTWGLDINKAIFMGFLFALSSTAIVLKLLQEQGAVHTPHGRVAVAILIFQDIMVVPLMLVTPMLAGQSENWMLEVGILLIKVLTVIAITWVLARYVVPFILDRVVRTKNKELFILTLVVICFATAWMTSAVGLSLALGAFFAGLIISESSYSHQATANILPFREIFISFFFVSIGMLLDIGFFFTHIHWVILLSVATFMVKGIVSAIAAAILRYPARTVILSGMTLFQVGEFAFVLSAAGLTYNLLSEEAYQLFLAVSILTMAGTPFVMKYEVKISDRILRRALPRTVRKRLDSIAKLKGASEQKNGDELKDHLIIIGYGINGKNVAKAARSAEIPYVILELDPDLLEEAKADGQPIHFGDATDNHTLSHFNLPFARVIVIAISDQEATRKILKNIRMFTETAHVIVRTRHVKEIEQIVKLGADEVIPEEFETSIEIFTKVLRKYLIPTDEIEAFTNQIRSGNYQMLRSAGAMVNTNSLSIPELEIATLRVYQMKNDIVGKTLVESNVRVRFGLNILAIQRGNRYLTNLTPDTTIEQDDLLYVVGAPNQIASINQYFNY</sequence>
<dbReference type="InterPro" id="IPR036291">
    <property type="entry name" value="NAD(P)-bd_dom_sf"/>
</dbReference>
<dbReference type="SUPFAM" id="SSF51735">
    <property type="entry name" value="NAD(P)-binding Rossmann-fold domains"/>
    <property type="match status" value="1"/>
</dbReference>
<feature type="transmembrane region" description="Helical" evidence="8">
    <location>
        <begin position="176"/>
        <end position="197"/>
    </location>
</feature>
<keyword evidence="12" id="KW-1185">Reference proteome</keyword>
<dbReference type="InterPro" id="IPR006153">
    <property type="entry name" value="Cation/H_exchanger_TM"/>
</dbReference>
<evidence type="ECO:0000256" key="8">
    <source>
        <dbReference type="SAM" id="Phobius"/>
    </source>
</evidence>
<feature type="transmembrane region" description="Helical" evidence="8">
    <location>
        <begin position="86"/>
        <end position="110"/>
    </location>
</feature>
<feature type="transmembrane region" description="Helical" evidence="8">
    <location>
        <begin position="270"/>
        <end position="289"/>
    </location>
</feature>
<reference evidence="11 12" key="1">
    <citation type="submission" date="2019-10" db="EMBL/GenBank/DDBJ databases">
        <title>Genome sequence of Phaeocystidibacter marisrubri JCM30614 (type strain).</title>
        <authorList>
            <person name="Bowman J.P."/>
        </authorList>
    </citation>
    <scope>NUCLEOTIDE SEQUENCE [LARGE SCALE GENOMIC DNA]</scope>
    <source>
        <strain evidence="11 12">JCM 30614</strain>
    </source>
</reference>
<comment type="similarity">
    <text evidence="2">Belongs to the monovalent cation:proton antiporter 2 (CPA2) transporter (TC 2.A.37) family.</text>
</comment>
<dbReference type="GO" id="GO:1902600">
    <property type="term" value="P:proton transmembrane transport"/>
    <property type="evidence" value="ECO:0007669"/>
    <property type="project" value="InterPro"/>
</dbReference>
<keyword evidence="3" id="KW-0813">Transport</keyword>
<comment type="caution">
    <text evidence="11">The sequence shown here is derived from an EMBL/GenBank/DDBJ whole genome shotgun (WGS) entry which is preliminary data.</text>
</comment>
<keyword evidence="4" id="KW-0406">Ion transport</keyword>
<dbReference type="InterPro" id="IPR038770">
    <property type="entry name" value="Na+/solute_symporter_sf"/>
</dbReference>
<feature type="transmembrane region" description="Helical" evidence="8">
    <location>
        <begin position="295"/>
        <end position="317"/>
    </location>
</feature>
<dbReference type="PROSITE" id="PS51201">
    <property type="entry name" value="RCK_N"/>
    <property type="match status" value="1"/>
</dbReference>
<organism evidence="11 12">
    <name type="scientific">Phaeocystidibacter marisrubri</name>
    <dbReference type="NCBI Taxonomy" id="1577780"/>
    <lineage>
        <taxon>Bacteria</taxon>
        <taxon>Pseudomonadati</taxon>
        <taxon>Bacteroidota</taxon>
        <taxon>Flavobacteriia</taxon>
        <taxon>Flavobacteriales</taxon>
        <taxon>Phaeocystidibacteraceae</taxon>
        <taxon>Phaeocystidibacter</taxon>
    </lineage>
</organism>
<proteinExistence type="inferred from homology"/>
<evidence type="ECO:0000259" key="10">
    <source>
        <dbReference type="PROSITE" id="PS51202"/>
    </source>
</evidence>
<evidence type="ECO:0000256" key="1">
    <source>
        <dbReference type="ARBA" id="ARBA00004141"/>
    </source>
</evidence>
<evidence type="ECO:0000313" key="12">
    <source>
        <dbReference type="Proteomes" id="UP000484164"/>
    </source>
</evidence>
<evidence type="ECO:0000256" key="3">
    <source>
        <dbReference type="ARBA" id="ARBA00022448"/>
    </source>
</evidence>
<keyword evidence="6 8" id="KW-1133">Transmembrane helix</keyword>
<dbReference type="Proteomes" id="UP000484164">
    <property type="component" value="Unassembled WGS sequence"/>
</dbReference>
<dbReference type="GO" id="GO:0016020">
    <property type="term" value="C:membrane"/>
    <property type="evidence" value="ECO:0007669"/>
    <property type="project" value="UniProtKB-SubCell"/>
</dbReference>
<dbReference type="Gene3D" id="3.30.70.1450">
    <property type="entry name" value="Regulator of K+ conductance, C-terminal domain"/>
    <property type="match status" value="1"/>
</dbReference>
<dbReference type="GO" id="GO:0006813">
    <property type="term" value="P:potassium ion transport"/>
    <property type="evidence" value="ECO:0007669"/>
    <property type="project" value="UniProtKB-KW"/>
</dbReference>
<dbReference type="Pfam" id="PF02080">
    <property type="entry name" value="TrkA_C"/>
    <property type="match status" value="1"/>
</dbReference>
<dbReference type="PROSITE" id="PS51202">
    <property type="entry name" value="RCK_C"/>
    <property type="match status" value="1"/>
</dbReference>
<keyword evidence="7 8" id="KW-0472">Membrane</keyword>
<feature type="transmembrane region" description="Helical" evidence="8">
    <location>
        <begin position="116"/>
        <end position="135"/>
    </location>
</feature>
<protein>
    <submittedName>
        <fullName evidence="11">Potassium transporter KefB</fullName>
    </submittedName>
</protein>
<feature type="transmembrane region" description="Helical" evidence="8">
    <location>
        <begin position="61"/>
        <end position="79"/>
    </location>
</feature>
<dbReference type="GO" id="GO:0008324">
    <property type="term" value="F:monoatomic cation transmembrane transporter activity"/>
    <property type="evidence" value="ECO:0007669"/>
    <property type="project" value="InterPro"/>
</dbReference>
<comment type="subcellular location">
    <subcellularLocation>
        <location evidence="1">Membrane</location>
        <topology evidence="1">Multi-pass membrane protein</topology>
    </subcellularLocation>
</comment>
<feature type="transmembrane region" description="Helical" evidence="8">
    <location>
        <begin position="356"/>
        <end position="374"/>
    </location>
</feature>
<gene>
    <name evidence="11" type="ORF">F8C82_05285</name>
</gene>
<dbReference type="Gene3D" id="1.20.1530.20">
    <property type="match status" value="1"/>
</dbReference>
<dbReference type="Pfam" id="PF00999">
    <property type="entry name" value="Na_H_Exchanger"/>
    <property type="match status" value="1"/>
</dbReference>
<keyword evidence="5 8" id="KW-0812">Transmembrane</keyword>
<feature type="transmembrane region" description="Helical" evidence="8">
    <location>
        <begin position="240"/>
        <end position="258"/>
    </location>
</feature>
<dbReference type="Gene3D" id="3.40.50.720">
    <property type="entry name" value="NAD(P)-binding Rossmann-like Domain"/>
    <property type="match status" value="1"/>
</dbReference>
<dbReference type="GO" id="GO:0015297">
    <property type="term" value="F:antiporter activity"/>
    <property type="evidence" value="ECO:0007669"/>
    <property type="project" value="InterPro"/>
</dbReference>
<dbReference type="Pfam" id="PF02254">
    <property type="entry name" value="TrkA_N"/>
    <property type="match status" value="1"/>
</dbReference>
<dbReference type="PANTHER" id="PTHR42751:SF3">
    <property type="entry name" value="SODIUM_GLUTAMATE SYMPORTER"/>
    <property type="match status" value="1"/>
</dbReference>
<dbReference type="InterPro" id="IPR003148">
    <property type="entry name" value="RCK_N"/>
</dbReference>
<evidence type="ECO:0000313" key="11">
    <source>
        <dbReference type="EMBL" id="KAB2817818.1"/>
    </source>
</evidence>
<evidence type="ECO:0000256" key="2">
    <source>
        <dbReference type="ARBA" id="ARBA00005551"/>
    </source>
</evidence>
<evidence type="ECO:0000259" key="9">
    <source>
        <dbReference type="PROSITE" id="PS51201"/>
    </source>
</evidence>
<evidence type="ECO:0000256" key="5">
    <source>
        <dbReference type="ARBA" id="ARBA00022692"/>
    </source>
</evidence>
<dbReference type="PANTHER" id="PTHR42751">
    <property type="entry name" value="SODIUM/HYDROGEN EXCHANGER FAMILY/TRKA DOMAIN PROTEIN"/>
    <property type="match status" value="1"/>
</dbReference>
<dbReference type="OrthoDB" id="9781411at2"/>
<evidence type="ECO:0000256" key="4">
    <source>
        <dbReference type="ARBA" id="ARBA00022538"/>
    </source>
</evidence>
<feature type="transmembrane region" description="Helical" evidence="8">
    <location>
        <begin position="6"/>
        <end position="23"/>
    </location>
</feature>
<dbReference type="SUPFAM" id="SSF116726">
    <property type="entry name" value="TrkA C-terminal domain-like"/>
    <property type="match status" value="1"/>
</dbReference>
<feature type="domain" description="RCK C-terminal" evidence="10">
    <location>
        <begin position="579"/>
        <end position="664"/>
    </location>
</feature>
<evidence type="ECO:0000256" key="7">
    <source>
        <dbReference type="ARBA" id="ARBA00023136"/>
    </source>
</evidence>
<feature type="transmembrane region" description="Helical" evidence="8">
    <location>
        <begin position="147"/>
        <end position="170"/>
    </location>
</feature>
<dbReference type="InterPro" id="IPR036721">
    <property type="entry name" value="RCK_C_sf"/>
</dbReference>